<dbReference type="EMBL" id="CAFAAM010000140">
    <property type="protein sequence ID" value="CAB4809398.1"/>
    <property type="molecule type" value="Genomic_DNA"/>
</dbReference>
<evidence type="ECO:0000313" key="1">
    <source>
        <dbReference type="EMBL" id="CAB4809398.1"/>
    </source>
</evidence>
<organism evidence="1">
    <name type="scientific">freshwater metagenome</name>
    <dbReference type="NCBI Taxonomy" id="449393"/>
    <lineage>
        <taxon>unclassified sequences</taxon>
        <taxon>metagenomes</taxon>
        <taxon>ecological metagenomes</taxon>
    </lineage>
</organism>
<accession>A0A6J6YQ69</accession>
<protein>
    <submittedName>
        <fullName evidence="1">Unannotated protein</fullName>
    </submittedName>
</protein>
<dbReference type="AlphaFoldDB" id="A0A6J6YQ69"/>
<sequence length="193" mass="21965">MHRQNKHRVLRSMVAAMSIRSGWSSSSPLRVDCRLRQTRRSGPSWLVSIATCLFLMNLEPSLPHCALQVFPTRRTDRMLANSPPCSWPLANLARPLRCGWRARSRFSPINSIHANPQRSMCPSRLFSERQALLQPEVHGSPIPLLRVSHSSMGSPQLAPLIGLKRRWLQRRLDQDLNLVAGSQQRPSQELLHC</sequence>
<name>A0A6J6YQ69_9ZZZZ</name>
<evidence type="ECO:0000313" key="2">
    <source>
        <dbReference type="EMBL" id="CAB4974461.1"/>
    </source>
</evidence>
<dbReference type="EMBL" id="CAFBOK010000025">
    <property type="protein sequence ID" value="CAB4974461.1"/>
    <property type="molecule type" value="Genomic_DNA"/>
</dbReference>
<reference evidence="1" key="1">
    <citation type="submission" date="2020-05" db="EMBL/GenBank/DDBJ databases">
        <authorList>
            <person name="Chiriac C."/>
            <person name="Salcher M."/>
            <person name="Ghai R."/>
            <person name="Kavagutti S V."/>
        </authorList>
    </citation>
    <scope>NUCLEOTIDE SEQUENCE</scope>
</reference>
<proteinExistence type="predicted"/>
<gene>
    <name evidence="1" type="ORF">UFOPK3010_01054</name>
    <name evidence="2" type="ORF">UFOPK3927_00344</name>
</gene>